<reference evidence="1 2" key="1">
    <citation type="submission" date="2021-02" db="EMBL/GenBank/DDBJ databases">
        <title>Complete genome of Desulfoluna sp. strain ASN36.</title>
        <authorList>
            <person name="Takahashi A."/>
            <person name="Kojima H."/>
            <person name="Fukui M."/>
        </authorList>
    </citation>
    <scope>NUCLEOTIDE SEQUENCE [LARGE SCALE GENOMIC DNA]</scope>
    <source>
        <strain evidence="1 2">ASN36</strain>
    </source>
</reference>
<protein>
    <recommendedName>
        <fullName evidence="3">GTP pyrophosphokinase</fullName>
    </recommendedName>
</protein>
<dbReference type="Gene3D" id="1.10.3210.10">
    <property type="entry name" value="Hypothetical protein af1432"/>
    <property type="match status" value="1"/>
</dbReference>
<evidence type="ECO:0008006" key="3">
    <source>
        <dbReference type="Google" id="ProtNLM"/>
    </source>
</evidence>
<accession>A0ABN6F1K4</accession>
<dbReference type="RefSeq" id="WP_236891692.1">
    <property type="nucleotide sequence ID" value="NZ_AP024488.1"/>
</dbReference>
<evidence type="ECO:0000313" key="1">
    <source>
        <dbReference type="EMBL" id="BCS95446.1"/>
    </source>
</evidence>
<sequence length="140" mass="15679">MNIIEKSLAIALSAYSGHQDKAGRTYILHPLRVMAKMENEDEMAVALLHDVVEDSGYTAKDLMDAGIPSHVVGAVECLTRVDGESYEDFIERVQSNPIASAVKIADLEDNMDILRLDMLGERELRRLGQLHRAWKKLSKD</sequence>
<keyword evidence="2" id="KW-1185">Reference proteome</keyword>
<name>A0ABN6F1K4_9BACT</name>
<dbReference type="Proteomes" id="UP001320148">
    <property type="component" value="Chromosome"/>
</dbReference>
<dbReference type="EMBL" id="AP024488">
    <property type="protein sequence ID" value="BCS95446.1"/>
    <property type="molecule type" value="Genomic_DNA"/>
</dbReference>
<organism evidence="1 2">
    <name type="scientific">Desulfoluna limicola</name>
    <dbReference type="NCBI Taxonomy" id="2810562"/>
    <lineage>
        <taxon>Bacteria</taxon>
        <taxon>Pseudomonadati</taxon>
        <taxon>Thermodesulfobacteriota</taxon>
        <taxon>Desulfobacteria</taxon>
        <taxon>Desulfobacterales</taxon>
        <taxon>Desulfolunaceae</taxon>
        <taxon>Desulfoluna</taxon>
    </lineage>
</organism>
<evidence type="ECO:0000313" key="2">
    <source>
        <dbReference type="Proteomes" id="UP001320148"/>
    </source>
</evidence>
<proteinExistence type="predicted"/>
<dbReference type="SUPFAM" id="SSF109604">
    <property type="entry name" value="HD-domain/PDEase-like"/>
    <property type="match status" value="1"/>
</dbReference>
<gene>
    <name evidence="1" type="ORF">DSLASN_10780</name>
</gene>